<dbReference type="PANTHER" id="PTHR46968:SF2">
    <property type="entry name" value="E3 UBIQUITIN-PROTEIN LIGASE RNF138"/>
    <property type="match status" value="1"/>
</dbReference>
<evidence type="ECO:0000256" key="1">
    <source>
        <dbReference type="ARBA" id="ARBA00022723"/>
    </source>
</evidence>
<keyword evidence="2 8" id="KW-0863">Zinc-finger</keyword>
<keyword evidence="4" id="KW-0832">Ubl conjugation</keyword>
<evidence type="ECO:0000256" key="5">
    <source>
        <dbReference type="ARBA" id="ARBA00039332"/>
    </source>
</evidence>
<name>A0ABD0Y6L1_UMBPY</name>
<dbReference type="PANTHER" id="PTHR46968">
    <property type="entry name" value="E3 UBIQUITIN-PROTEIN LIGASE RNF138"/>
    <property type="match status" value="1"/>
</dbReference>
<feature type="domain" description="RING-type" evidence="9">
    <location>
        <begin position="16"/>
        <end position="55"/>
    </location>
</feature>
<dbReference type="InterPro" id="IPR008598">
    <property type="entry name" value="Di19_Zn-bd"/>
</dbReference>
<dbReference type="EMBL" id="JAGEUA010000001">
    <property type="protein sequence ID" value="KAL1022686.1"/>
    <property type="molecule type" value="Genomic_DNA"/>
</dbReference>
<dbReference type="InterPro" id="IPR001841">
    <property type="entry name" value="Znf_RING"/>
</dbReference>
<evidence type="ECO:0000313" key="10">
    <source>
        <dbReference type="EMBL" id="KAL1022686.1"/>
    </source>
</evidence>
<evidence type="ECO:0000259" key="9">
    <source>
        <dbReference type="PROSITE" id="PS50089"/>
    </source>
</evidence>
<dbReference type="InterPro" id="IPR052498">
    <property type="entry name" value="E3_ubiq-protein_ligase_RNF138"/>
</dbReference>
<dbReference type="SUPFAM" id="SSF57850">
    <property type="entry name" value="RING/U-box"/>
    <property type="match status" value="1"/>
</dbReference>
<dbReference type="Proteomes" id="UP001557470">
    <property type="component" value="Unassembled WGS sequence"/>
</dbReference>
<reference evidence="10 11" key="1">
    <citation type="submission" date="2024-06" db="EMBL/GenBank/DDBJ databases">
        <authorList>
            <person name="Pan Q."/>
            <person name="Wen M."/>
            <person name="Jouanno E."/>
            <person name="Zahm M."/>
            <person name="Klopp C."/>
            <person name="Cabau C."/>
            <person name="Louis A."/>
            <person name="Berthelot C."/>
            <person name="Parey E."/>
            <person name="Roest Crollius H."/>
            <person name="Montfort J."/>
            <person name="Robinson-Rechavi M."/>
            <person name="Bouchez O."/>
            <person name="Lampietro C."/>
            <person name="Lopez Roques C."/>
            <person name="Donnadieu C."/>
            <person name="Postlethwait J."/>
            <person name="Bobe J."/>
            <person name="Verreycken H."/>
            <person name="Guiguen Y."/>
        </authorList>
    </citation>
    <scope>NUCLEOTIDE SEQUENCE [LARGE SCALE GENOMIC DNA]</scope>
    <source>
        <strain evidence="10">Up_M1</strain>
        <tissue evidence="10">Testis</tissue>
    </source>
</reference>
<proteinExistence type="predicted"/>
<dbReference type="InterPro" id="IPR018957">
    <property type="entry name" value="Znf_C3HC4_RING-type"/>
</dbReference>
<evidence type="ECO:0000256" key="3">
    <source>
        <dbReference type="ARBA" id="ARBA00022833"/>
    </source>
</evidence>
<keyword evidence="11" id="KW-1185">Reference proteome</keyword>
<dbReference type="InterPro" id="IPR013083">
    <property type="entry name" value="Znf_RING/FYVE/PHD"/>
</dbReference>
<organism evidence="10 11">
    <name type="scientific">Umbra pygmaea</name>
    <name type="common">Eastern mudminnow</name>
    <dbReference type="NCBI Taxonomy" id="75934"/>
    <lineage>
        <taxon>Eukaryota</taxon>
        <taxon>Metazoa</taxon>
        <taxon>Chordata</taxon>
        <taxon>Craniata</taxon>
        <taxon>Vertebrata</taxon>
        <taxon>Euteleostomi</taxon>
        <taxon>Actinopterygii</taxon>
        <taxon>Neopterygii</taxon>
        <taxon>Teleostei</taxon>
        <taxon>Protacanthopterygii</taxon>
        <taxon>Esociformes</taxon>
        <taxon>Umbridae</taxon>
        <taxon>Umbra</taxon>
    </lineage>
</organism>
<evidence type="ECO:0000256" key="4">
    <source>
        <dbReference type="ARBA" id="ARBA00022843"/>
    </source>
</evidence>
<gene>
    <name evidence="10" type="ORF">UPYG_G00031020</name>
</gene>
<evidence type="ECO:0000313" key="11">
    <source>
        <dbReference type="Proteomes" id="UP001557470"/>
    </source>
</evidence>
<dbReference type="Gene3D" id="3.30.40.10">
    <property type="entry name" value="Zinc/RING finger domain, C3HC4 (zinc finger)"/>
    <property type="match status" value="1"/>
</dbReference>
<evidence type="ECO:0000256" key="2">
    <source>
        <dbReference type="ARBA" id="ARBA00022771"/>
    </source>
</evidence>
<protein>
    <recommendedName>
        <fullName evidence="5">E3 ubiquitin-protein ligase RNF138</fullName>
    </recommendedName>
    <alternativeName>
        <fullName evidence="7">RING finger protein 138</fullName>
    </alternativeName>
    <alternativeName>
        <fullName evidence="6">RING-type E3 ubiquitin transferase RNF138</fullName>
    </alternativeName>
</protein>
<sequence>MAHSEEGQQTLTENACPICLNTLTDPHQPAGCSHVCCRSCLTNSLVYLSHCPVCRAKARLDDIVPAGGGAAGVQTRSRVSRLGRPLPGLSGFSMPAARSVAGDIQSRIRMLQMASQNLTVNTAPPIPAPRLLPRRSLFVTPSVPENYSYMSVGHTAVPTSTTNLTTTNTAVPSALADGAYMTMAQISAPSIAPAAALTAPAHPLNPIPQPRIVSGPPASGPQPLVIGQHTPSPSQPISHLQSTIAPPVLDDSLDDTDLDQYCVMDDPSLSFSHYDAEVRTFVCPFCQESNLDDLDLLEHCNVNHFNDRRLVVCPICVSLPHGNPDQMSRDFIGHLNLRHCYYAQDYMNIHQSDTINMQGAIFDSFRDVKINQ</sequence>
<evidence type="ECO:0000256" key="8">
    <source>
        <dbReference type="PROSITE-ProRule" id="PRU00175"/>
    </source>
</evidence>
<keyword evidence="1" id="KW-0479">Metal-binding</keyword>
<comment type="caution">
    <text evidence="10">The sequence shown here is derived from an EMBL/GenBank/DDBJ whole genome shotgun (WGS) entry which is preliminary data.</text>
</comment>
<dbReference type="Pfam" id="PF00097">
    <property type="entry name" value="zf-C3HC4"/>
    <property type="match status" value="1"/>
</dbReference>
<evidence type="ECO:0000256" key="7">
    <source>
        <dbReference type="ARBA" id="ARBA00041652"/>
    </source>
</evidence>
<evidence type="ECO:0000256" key="6">
    <source>
        <dbReference type="ARBA" id="ARBA00041476"/>
    </source>
</evidence>
<dbReference type="Pfam" id="PF05605">
    <property type="entry name" value="zf-Di19"/>
    <property type="match status" value="1"/>
</dbReference>
<accession>A0ABD0Y6L1</accession>
<dbReference type="GO" id="GO:0008270">
    <property type="term" value="F:zinc ion binding"/>
    <property type="evidence" value="ECO:0007669"/>
    <property type="project" value="UniProtKB-KW"/>
</dbReference>
<dbReference type="AlphaFoldDB" id="A0ABD0Y6L1"/>
<dbReference type="PROSITE" id="PS50089">
    <property type="entry name" value="ZF_RING_2"/>
    <property type="match status" value="1"/>
</dbReference>
<keyword evidence="3" id="KW-0862">Zinc</keyword>